<dbReference type="KEGG" id="fcy:FRACYDRAFT_241602"/>
<protein>
    <submittedName>
        <fullName evidence="3">Gamma glutamin cyclotransferase</fullName>
    </submittedName>
</protein>
<feature type="region of interest" description="Disordered" evidence="1">
    <location>
        <begin position="196"/>
        <end position="219"/>
    </location>
</feature>
<name>A0A1E7F7L3_9STRA</name>
<keyword evidence="2" id="KW-0472">Membrane</keyword>
<evidence type="ECO:0000256" key="1">
    <source>
        <dbReference type="SAM" id="MobiDB-lite"/>
    </source>
</evidence>
<organism evidence="3 4">
    <name type="scientific">Fragilariopsis cylindrus CCMP1102</name>
    <dbReference type="NCBI Taxonomy" id="635003"/>
    <lineage>
        <taxon>Eukaryota</taxon>
        <taxon>Sar</taxon>
        <taxon>Stramenopiles</taxon>
        <taxon>Ochrophyta</taxon>
        <taxon>Bacillariophyta</taxon>
        <taxon>Bacillariophyceae</taxon>
        <taxon>Bacillariophycidae</taxon>
        <taxon>Bacillariales</taxon>
        <taxon>Bacillariaceae</taxon>
        <taxon>Fragilariopsis</taxon>
    </lineage>
</organism>
<keyword evidence="4" id="KW-1185">Reference proteome</keyword>
<dbReference type="Proteomes" id="UP000095751">
    <property type="component" value="Unassembled WGS sequence"/>
</dbReference>
<feature type="compositionally biased region" description="Basic and acidic residues" evidence="1">
    <location>
        <begin position="196"/>
        <end position="208"/>
    </location>
</feature>
<evidence type="ECO:0000313" key="3">
    <source>
        <dbReference type="EMBL" id="OEU14150.1"/>
    </source>
</evidence>
<gene>
    <name evidence="3" type="primary">GGCT</name>
    <name evidence="3" type="ORF">FRACYDRAFT_241602</name>
</gene>
<dbReference type="PANTHER" id="PTHR31270:SF1">
    <property type="entry name" value="GLUTAMINYL-PEPTIDE CYCLOTRANSFERASE"/>
    <property type="match status" value="1"/>
</dbReference>
<dbReference type="EMBL" id="KV784361">
    <property type="protein sequence ID" value="OEU14150.1"/>
    <property type="molecule type" value="Genomic_DNA"/>
</dbReference>
<feature type="transmembrane region" description="Helical" evidence="2">
    <location>
        <begin position="52"/>
        <end position="71"/>
    </location>
</feature>
<dbReference type="GO" id="GO:0016603">
    <property type="term" value="F:glutaminyl-peptide cyclotransferase activity"/>
    <property type="evidence" value="ECO:0007669"/>
    <property type="project" value="InterPro"/>
</dbReference>
<reference evidence="3 4" key="1">
    <citation type="submission" date="2016-09" db="EMBL/GenBank/DDBJ databases">
        <title>Extensive genetic diversity and differential bi-allelic expression allows diatom success in the polar Southern Ocean.</title>
        <authorList>
            <consortium name="DOE Joint Genome Institute"/>
            <person name="Mock T."/>
            <person name="Otillar R.P."/>
            <person name="Strauss J."/>
            <person name="Dupont C."/>
            <person name="Frickenhaus S."/>
            <person name="Maumus F."/>
            <person name="Mcmullan M."/>
            <person name="Sanges R."/>
            <person name="Schmutz J."/>
            <person name="Toseland A."/>
            <person name="Valas R."/>
            <person name="Veluchamy A."/>
            <person name="Ward B.J."/>
            <person name="Allen A."/>
            <person name="Barry K."/>
            <person name="Falciatore A."/>
            <person name="Ferrante M."/>
            <person name="Fortunato A.E."/>
            <person name="Gloeckner G."/>
            <person name="Gruber A."/>
            <person name="Hipkin R."/>
            <person name="Janech M."/>
            <person name="Kroth P."/>
            <person name="Leese F."/>
            <person name="Lindquist E."/>
            <person name="Lyon B.R."/>
            <person name="Martin J."/>
            <person name="Mayer C."/>
            <person name="Parker M."/>
            <person name="Quesneville H."/>
            <person name="Raymond J."/>
            <person name="Uhlig C."/>
            <person name="Valentin K.U."/>
            <person name="Worden A.Z."/>
            <person name="Armbrust E.V."/>
            <person name="Bowler C."/>
            <person name="Green B."/>
            <person name="Moulton V."/>
            <person name="Van Oosterhout C."/>
            <person name="Grigoriev I."/>
        </authorList>
    </citation>
    <scope>NUCLEOTIDE SEQUENCE [LARGE SCALE GENOMIC DNA]</scope>
    <source>
        <strain evidence="3 4">CCMP1102</strain>
    </source>
</reference>
<dbReference type="InterPro" id="IPR011044">
    <property type="entry name" value="Quino_amine_DH_bsu"/>
</dbReference>
<keyword evidence="3" id="KW-0808">Transferase</keyword>
<dbReference type="AlphaFoldDB" id="A0A1E7F7L3"/>
<dbReference type="PANTHER" id="PTHR31270">
    <property type="entry name" value="GLUTAMINYL-PEPTIDE CYCLOTRANSFERASE"/>
    <property type="match status" value="1"/>
</dbReference>
<dbReference type="InParanoid" id="A0A1E7F7L3"/>
<feature type="region of interest" description="Disordered" evidence="1">
    <location>
        <begin position="97"/>
        <end position="121"/>
    </location>
</feature>
<feature type="compositionally biased region" description="Basic and acidic residues" evidence="1">
    <location>
        <begin position="97"/>
        <end position="109"/>
    </location>
</feature>
<accession>A0A1E7F7L3</accession>
<proteinExistence type="predicted"/>
<dbReference type="SMR" id="A0A1E7F7L3"/>
<evidence type="ECO:0000313" key="4">
    <source>
        <dbReference type="Proteomes" id="UP000095751"/>
    </source>
</evidence>
<dbReference type="Pfam" id="PF05096">
    <property type="entry name" value="Glu_cyclase_2"/>
    <property type="match status" value="1"/>
</dbReference>
<evidence type="ECO:0000256" key="2">
    <source>
        <dbReference type="SAM" id="Phobius"/>
    </source>
</evidence>
<dbReference type="OrthoDB" id="409395at2759"/>
<sequence>MDSVIEVNDIQDSAEGALKPMEISIGHGNDDEKAGLQWLMSRLPTRSRRNRICLIILMISVILIIAVIYVGDRTHNITSKNNVPNENENESLQQVKNDETAKDDSHSDDSNAVDGNKNKSPKQLGNCIDDLTTFIFRGNPKKNCDWVRQNSARVCNKPYKQDHLVKHFCRVACGDCVIKGGGRDGDAIEVEKVDQQEVVKTSPEKDGAGDDGNNTNKVGEKVENQQPAIIVDEKDVFCEDLSQYQKWHETKVTKKDGVMYKIVKQYNHDSNAFTQGLTYARGQLYESDGLYGKSTVRIVDKDNPANVMKKVNMDKKYFAEGLTYYKDSLVQITWKSKQGFVYNITNLEEISKFTFTTTVNQGWGITWDRCKDELIVTDGSANIHFWDPKTMEEKRRISVKRLDGSLAKEMNEIEFWRGRILANVWYEDVMLVINPETGVVEKEYDFSELWPKAERKAKGADVFNGISVSADPNVLYVTGKLWDRMFTVELLPDL</sequence>
<dbReference type="InterPro" id="IPR007788">
    <property type="entry name" value="QCT"/>
</dbReference>
<keyword evidence="2" id="KW-0812">Transmembrane</keyword>
<keyword evidence="2" id="KW-1133">Transmembrane helix</keyword>
<dbReference type="SUPFAM" id="SSF50969">
    <property type="entry name" value="YVTN repeat-like/Quinoprotein amine dehydrogenase"/>
    <property type="match status" value="1"/>
</dbReference>